<accession>A0A6C0M5P5</accession>
<organism evidence="2">
    <name type="scientific">viral metagenome</name>
    <dbReference type="NCBI Taxonomy" id="1070528"/>
    <lineage>
        <taxon>unclassified sequences</taxon>
        <taxon>metagenomes</taxon>
        <taxon>organismal metagenomes</taxon>
    </lineage>
</organism>
<dbReference type="PROSITE" id="PS00028">
    <property type="entry name" value="ZINC_FINGER_C2H2_1"/>
    <property type="match status" value="1"/>
</dbReference>
<sequence>MDKPIDKKVKYFCKPCQYSCNKKSHYVQHCETERHMQKSQSEATQVSELKEFMKNMMTMQNDIINVLVDKIKEKPTQVANVTTTNHTHNTIHNNTQFNVQVFLNTECKDAVKLSDFMKTLKITLQDLEFTKTNGIVEGVGSIIANNLKVMDVHKRPIHCTDAKRETMYIKSDEWIKDDMHEHVKKFIYMTSCYQTRVIQDWMEAHPGWETKEKMHMEYQSICKELYKNIEKDDAAHRKILKIIAKETHINKNDIMELMQ</sequence>
<name>A0A6C0M5P5_9ZZZZ</name>
<protein>
    <recommendedName>
        <fullName evidence="1">C2H2-type domain-containing protein</fullName>
    </recommendedName>
</protein>
<dbReference type="EMBL" id="MN740631">
    <property type="protein sequence ID" value="QHU36702.1"/>
    <property type="molecule type" value="Genomic_DNA"/>
</dbReference>
<evidence type="ECO:0000313" key="2">
    <source>
        <dbReference type="EMBL" id="QHU36702.1"/>
    </source>
</evidence>
<feature type="domain" description="C2H2-type" evidence="1">
    <location>
        <begin position="13"/>
        <end position="35"/>
    </location>
</feature>
<proteinExistence type="predicted"/>
<reference evidence="2" key="1">
    <citation type="journal article" date="2020" name="Nature">
        <title>Giant virus diversity and host interactions through global metagenomics.</title>
        <authorList>
            <person name="Schulz F."/>
            <person name="Roux S."/>
            <person name="Paez-Espino D."/>
            <person name="Jungbluth S."/>
            <person name="Walsh D.A."/>
            <person name="Denef V.J."/>
            <person name="McMahon K.D."/>
            <person name="Konstantinidis K.T."/>
            <person name="Eloe-Fadrosh E.A."/>
            <person name="Kyrpides N.C."/>
            <person name="Woyke T."/>
        </authorList>
    </citation>
    <scope>NUCLEOTIDE SEQUENCE</scope>
    <source>
        <strain evidence="2">GVMAG-S-1035124-57</strain>
    </source>
</reference>
<evidence type="ECO:0000259" key="1">
    <source>
        <dbReference type="PROSITE" id="PS00028"/>
    </source>
</evidence>
<dbReference type="AlphaFoldDB" id="A0A6C0M5P5"/>
<dbReference type="InterPro" id="IPR013087">
    <property type="entry name" value="Znf_C2H2_type"/>
</dbReference>